<protein>
    <submittedName>
        <fullName evidence="1">Uncharacterized protein</fullName>
    </submittedName>
</protein>
<reference evidence="2" key="1">
    <citation type="journal article" date="2019" name="Int. J. Syst. Evol. Microbiol.">
        <title>The Global Catalogue of Microorganisms (GCM) 10K type strain sequencing project: providing services to taxonomists for standard genome sequencing and annotation.</title>
        <authorList>
            <consortium name="The Broad Institute Genomics Platform"/>
            <consortium name="The Broad Institute Genome Sequencing Center for Infectious Disease"/>
            <person name="Wu L."/>
            <person name="Ma J."/>
        </authorList>
    </citation>
    <scope>NUCLEOTIDE SEQUENCE [LARGE SCALE GENOMIC DNA]</scope>
    <source>
        <strain evidence="2">JCM 17441</strain>
    </source>
</reference>
<organism evidence="1 2">
    <name type="scientific">Dactylosporangium darangshiense</name>
    <dbReference type="NCBI Taxonomy" id="579108"/>
    <lineage>
        <taxon>Bacteria</taxon>
        <taxon>Bacillati</taxon>
        <taxon>Actinomycetota</taxon>
        <taxon>Actinomycetes</taxon>
        <taxon>Micromonosporales</taxon>
        <taxon>Micromonosporaceae</taxon>
        <taxon>Dactylosporangium</taxon>
    </lineage>
</organism>
<gene>
    <name evidence="1" type="ORF">GCM10022255_113620</name>
</gene>
<evidence type="ECO:0000313" key="1">
    <source>
        <dbReference type="EMBL" id="GAA4263999.1"/>
    </source>
</evidence>
<comment type="caution">
    <text evidence="1">The sequence shown here is derived from an EMBL/GenBank/DDBJ whole genome shotgun (WGS) entry which is preliminary data.</text>
</comment>
<dbReference type="EMBL" id="BAABAT010000088">
    <property type="protein sequence ID" value="GAA4263999.1"/>
    <property type="molecule type" value="Genomic_DNA"/>
</dbReference>
<keyword evidence="2" id="KW-1185">Reference proteome</keyword>
<proteinExistence type="predicted"/>
<name>A0ABP8DVU4_9ACTN</name>
<evidence type="ECO:0000313" key="2">
    <source>
        <dbReference type="Proteomes" id="UP001500620"/>
    </source>
</evidence>
<accession>A0ABP8DVU4</accession>
<dbReference type="Proteomes" id="UP001500620">
    <property type="component" value="Unassembled WGS sequence"/>
</dbReference>
<sequence>MAGKWFAVATVVLGVAGSLGPLAPVVNLSIKRNDQKTAVEGMQKADQLAREWAGLVEPQVAKVTQPDLHDALVTLLDQIRQYTTSNGMNAGNVAKAADNVKTALGKVCA</sequence>
<dbReference type="RefSeq" id="WP_345144265.1">
    <property type="nucleotide sequence ID" value="NZ_BAABAT010000088.1"/>
</dbReference>